<dbReference type="GO" id="GO:0003920">
    <property type="term" value="F:GMP reductase activity"/>
    <property type="evidence" value="ECO:0007669"/>
    <property type="project" value="UniProtKB-EC"/>
</dbReference>
<dbReference type="VEuPathDB" id="PiroplasmaDB:TA21065"/>
<sequence length="330" mass="36421">MNKLSFANNNMYDTYDFDNVMLLPRECIVMTRADCDVSAKLGKFTFKIPLMASNMPSIMNETIAVELAKRNYFYVMHRYGTNNLEFSRKMRSLGLFVSISVGVKEESYDVVTELKENNEVPDFITIDISHGHNQRVKGMIDHIRSCFGNKTFIIAGNVTTPEGIRDMESWGANAIKVGLGPGHACTTSPRTGFGSRGWQLSAVARCAKVATKAVIICDGGASNSGDIAKAINMGADWIMSGFLFSGTLESPGEIVVRDGVRCKSYYGSSSLVAKKVNHRIEGTEIFVPCEISLFDRLREIEEDLQSSVSFAGGNKLTDIRNAEHVFINCQ</sequence>
<accession>A0A3B0MFV3</accession>
<evidence type="ECO:0000256" key="1">
    <source>
        <dbReference type="ARBA" id="ARBA00012678"/>
    </source>
</evidence>
<dbReference type="Pfam" id="PF00478">
    <property type="entry name" value="IMPDH"/>
    <property type="match status" value="1"/>
</dbReference>
<dbReference type="InterPro" id="IPR001093">
    <property type="entry name" value="IMP_DH_GMPRt"/>
</dbReference>
<evidence type="ECO:0000256" key="4">
    <source>
        <dbReference type="ARBA" id="ARBA00023002"/>
    </source>
</evidence>
<dbReference type="PANTHER" id="PTHR43170:SF5">
    <property type="entry name" value="GMP REDUCTASE"/>
    <property type="match status" value="1"/>
</dbReference>
<evidence type="ECO:0000256" key="3">
    <source>
        <dbReference type="ARBA" id="ARBA00022857"/>
    </source>
</evidence>
<keyword evidence="4" id="KW-0560">Oxidoreductase</keyword>
<dbReference type="EMBL" id="UIVS01000001">
    <property type="protein sequence ID" value="SVP89699.1"/>
    <property type="molecule type" value="Genomic_DNA"/>
</dbReference>
<dbReference type="Gene3D" id="3.20.20.70">
    <property type="entry name" value="Aldolase class I"/>
    <property type="match status" value="1"/>
</dbReference>
<proteinExistence type="predicted"/>
<dbReference type="GO" id="GO:0005829">
    <property type="term" value="C:cytosol"/>
    <property type="evidence" value="ECO:0007669"/>
    <property type="project" value="TreeGrafter"/>
</dbReference>
<dbReference type="SMART" id="SM01240">
    <property type="entry name" value="IMPDH"/>
    <property type="match status" value="1"/>
</dbReference>
<organism evidence="6">
    <name type="scientific">Theileria annulata</name>
    <dbReference type="NCBI Taxonomy" id="5874"/>
    <lineage>
        <taxon>Eukaryota</taxon>
        <taxon>Sar</taxon>
        <taxon>Alveolata</taxon>
        <taxon>Apicomplexa</taxon>
        <taxon>Aconoidasida</taxon>
        <taxon>Piroplasmida</taxon>
        <taxon>Theileriidae</taxon>
        <taxon>Theileria</taxon>
    </lineage>
</organism>
<gene>
    <name evidence="6" type="ORF">TAT_000040000</name>
    <name evidence="7" type="ORF">TAV_000039600</name>
</gene>
<evidence type="ECO:0000313" key="7">
    <source>
        <dbReference type="EMBL" id="SVP89699.1"/>
    </source>
</evidence>
<dbReference type="GO" id="GO:1902560">
    <property type="term" value="C:GMP reductase complex"/>
    <property type="evidence" value="ECO:0007669"/>
    <property type="project" value="InterPro"/>
</dbReference>
<dbReference type="AlphaFoldDB" id="A0A3B0MFV3"/>
<dbReference type="PANTHER" id="PTHR43170">
    <property type="entry name" value="GMP REDUCTASE"/>
    <property type="match status" value="1"/>
</dbReference>
<dbReference type="SUPFAM" id="SSF51412">
    <property type="entry name" value="Inosine monophosphate dehydrogenase (IMPDH)"/>
    <property type="match status" value="1"/>
</dbReference>
<evidence type="ECO:0000313" key="6">
    <source>
        <dbReference type="EMBL" id="SVP88540.1"/>
    </source>
</evidence>
<dbReference type="EMBL" id="UIVT01000001">
    <property type="protein sequence ID" value="SVP88540.1"/>
    <property type="molecule type" value="Genomic_DNA"/>
</dbReference>
<dbReference type="CDD" id="cd00381">
    <property type="entry name" value="IMPDH"/>
    <property type="match status" value="1"/>
</dbReference>
<reference evidence="6" key="1">
    <citation type="submission" date="2018-07" db="EMBL/GenBank/DDBJ databases">
        <authorList>
            <person name="Quirk P.G."/>
            <person name="Krulwich T.A."/>
        </authorList>
    </citation>
    <scope>NUCLEOTIDE SEQUENCE</scope>
    <source>
        <strain evidence="6">Anand</strain>
    </source>
</reference>
<dbReference type="InterPro" id="IPR005994">
    <property type="entry name" value="GuaC_type_2"/>
</dbReference>
<dbReference type="EC" id="1.7.1.7" evidence="1"/>
<dbReference type="GO" id="GO:0006163">
    <property type="term" value="P:purine nucleotide metabolic process"/>
    <property type="evidence" value="ECO:0007669"/>
    <property type="project" value="InterPro"/>
</dbReference>
<name>A0A3B0MFV3_THEAN</name>
<dbReference type="PIRSF" id="PIRSF036500">
    <property type="entry name" value="GMP_red_Firmic"/>
    <property type="match status" value="1"/>
</dbReference>
<feature type="domain" description="IMP dehydrogenase/GMP reductase" evidence="5">
    <location>
        <begin position="15"/>
        <end position="323"/>
    </location>
</feature>
<evidence type="ECO:0000256" key="2">
    <source>
        <dbReference type="ARBA" id="ARBA00015800"/>
    </source>
</evidence>
<keyword evidence="3" id="KW-0521">NADP</keyword>
<protein>
    <recommendedName>
        <fullName evidence="2">GMP reductase</fullName>
        <ecNumber evidence="1">1.7.1.7</ecNumber>
    </recommendedName>
</protein>
<dbReference type="InterPro" id="IPR013785">
    <property type="entry name" value="Aldolase_TIM"/>
</dbReference>
<dbReference type="InterPro" id="IPR050139">
    <property type="entry name" value="GMP_reductase"/>
</dbReference>
<evidence type="ECO:0000259" key="5">
    <source>
        <dbReference type="Pfam" id="PF00478"/>
    </source>
</evidence>
<dbReference type="NCBIfam" id="NF003966">
    <property type="entry name" value="PRK05458.1"/>
    <property type="match status" value="1"/>
</dbReference>